<sequence>MGLYLATPGPWLPVIGRRRTAPVLRKRVHNLTDRNHEIDQNRAVTNEG</sequence>
<organism evidence="1 2">
    <name type="scientific">Rhodoferax antarcticus ANT.BR</name>
    <dbReference type="NCBI Taxonomy" id="1111071"/>
    <lineage>
        <taxon>Bacteria</taxon>
        <taxon>Pseudomonadati</taxon>
        <taxon>Pseudomonadota</taxon>
        <taxon>Betaproteobacteria</taxon>
        <taxon>Burkholderiales</taxon>
        <taxon>Comamonadaceae</taxon>
        <taxon>Rhodoferax</taxon>
    </lineage>
</organism>
<gene>
    <name evidence="1" type="ORF">BLL52_2435</name>
</gene>
<keyword evidence="2" id="KW-1185">Reference proteome</keyword>
<reference evidence="1 2" key="1">
    <citation type="submission" date="2017-01" db="EMBL/GenBank/DDBJ databases">
        <title>Genome sequence of Rhodoferax antarcticus ANT.BR, a psychrophilic purple nonsulfur bacterium from an Antarctic microbial mat.</title>
        <authorList>
            <person name="Baker J."/>
            <person name="Riester C."/>
            <person name="Skinner B."/>
            <person name="Newell A."/>
            <person name="Swingley W."/>
            <person name="Madigan M."/>
            <person name="Jung D."/>
            <person name="Asao M."/>
            <person name="Chen M."/>
            <person name="Loughlin P."/>
            <person name="Pan H."/>
            <person name="Lin S."/>
            <person name="Li N."/>
            <person name="Shaw J."/>
            <person name="Prado M."/>
            <person name="Sherman C."/>
            <person name="Li X."/>
            <person name="Tang J."/>
            <person name="Blankenship R."/>
            <person name="Zhao T."/>
            <person name="Touchman J."/>
            <person name="Sattley M."/>
        </authorList>
    </citation>
    <scope>NUCLEOTIDE SEQUENCE [LARGE SCALE GENOMIC DNA]</scope>
    <source>
        <strain evidence="1 2">ANT.BR</strain>
    </source>
</reference>
<evidence type="ECO:0000313" key="2">
    <source>
        <dbReference type="Proteomes" id="UP000185911"/>
    </source>
</evidence>
<comment type="caution">
    <text evidence="1">The sequence shown here is derived from an EMBL/GenBank/DDBJ whole genome shotgun (WGS) entry which is preliminary data.</text>
</comment>
<dbReference type="EMBL" id="MSYM01000013">
    <property type="protein sequence ID" value="OLP06204.1"/>
    <property type="molecule type" value="Genomic_DNA"/>
</dbReference>
<evidence type="ECO:0000313" key="1">
    <source>
        <dbReference type="EMBL" id="OLP06204.1"/>
    </source>
</evidence>
<accession>A0A1Q8YDS4</accession>
<proteinExistence type="predicted"/>
<name>A0A1Q8YDS4_9BURK</name>
<dbReference type="Proteomes" id="UP000185911">
    <property type="component" value="Unassembled WGS sequence"/>
</dbReference>
<dbReference type="AlphaFoldDB" id="A0A1Q8YDS4"/>
<protein>
    <submittedName>
        <fullName evidence="1">Uncharacterized protein</fullName>
    </submittedName>
</protein>